<dbReference type="Pfam" id="PF04230">
    <property type="entry name" value="PS_pyruv_trans"/>
    <property type="match status" value="1"/>
</dbReference>
<organism evidence="2 3">
    <name type="scientific">Sporosarcina contaminans</name>
    <dbReference type="NCBI Taxonomy" id="633403"/>
    <lineage>
        <taxon>Bacteria</taxon>
        <taxon>Bacillati</taxon>
        <taxon>Bacillota</taxon>
        <taxon>Bacilli</taxon>
        <taxon>Bacillales</taxon>
        <taxon>Caryophanaceae</taxon>
        <taxon>Sporosarcina</taxon>
    </lineage>
</organism>
<evidence type="ECO:0000313" key="3">
    <source>
        <dbReference type="Proteomes" id="UP001597231"/>
    </source>
</evidence>
<dbReference type="EMBL" id="JBHTLT010000033">
    <property type="protein sequence ID" value="MFD1204851.1"/>
    <property type="molecule type" value="Genomic_DNA"/>
</dbReference>
<feature type="domain" description="Polysaccharide pyruvyl transferase" evidence="1">
    <location>
        <begin position="15"/>
        <end position="312"/>
    </location>
</feature>
<gene>
    <name evidence="2" type="ORF">ACFQ38_07030</name>
</gene>
<comment type="caution">
    <text evidence="2">The sequence shown here is derived from an EMBL/GenBank/DDBJ whole genome shotgun (WGS) entry which is preliminary data.</text>
</comment>
<reference evidence="3" key="1">
    <citation type="journal article" date="2019" name="Int. J. Syst. Evol. Microbiol.">
        <title>The Global Catalogue of Microorganisms (GCM) 10K type strain sequencing project: providing services to taxonomists for standard genome sequencing and annotation.</title>
        <authorList>
            <consortium name="The Broad Institute Genomics Platform"/>
            <consortium name="The Broad Institute Genome Sequencing Center for Infectious Disease"/>
            <person name="Wu L."/>
            <person name="Ma J."/>
        </authorList>
    </citation>
    <scope>NUCLEOTIDE SEQUENCE [LARGE SCALE GENOMIC DNA]</scope>
    <source>
        <strain evidence="3">CCUG 53915</strain>
    </source>
</reference>
<protein>
    <submittedName>
        <fullName evidence="2">Polysaccharide pyruvyl transferase family protein</fullName>
    </submittedName>
</protein>
<keyword evidence="3" id="KW-1185">Reference proteome</keyword>
<accession>A0ABW3TVN3</accession>
<sequence>MKIGIVGNYGNNNNGDEAILLGLIKQVTSTLHIDTNQITVFSNNPEQTSKRYGVESYPLYYRTGNPATTFLKTYKMNKKIVQTFDMLIIGGGGILMDLYKREAPLYGSYAMMAQRSNVPYAIYACGAGPLHTKLGKWFIRQMSMKANYVSVRDPESAALLYSLGIEKNIRVFGDPAFYLRRENTPQKSDKPKKIGVTAVPYYNKDYWPEGNEELYQNYIEGMARNLDALAEENEDVEITFFATKFPQDANVTKDIQRLMQHRDKTMIIDENLLPEDILDVVEKQDVVIGTRLHSLILSLCTSTPIIAISYHHKVKDFMDHVGLSAFNVPMEQLHENNEFFAEAFGEMKLNWQSTVLETEELSKKLYSESEKATLQLTGEIAES</sequence>
<proteinExistence type="predicted"/>
<name>A0ABW3TVN3_9BACL</name>
<dbReference type="Proteomes" id="UP001597231">
    <property type="component" value="Unassembled WGS sequence"/>
</dbReference>
<dbReference type="InterPro" id="IPR007345">
    <property type="entry name" value="Polysacch_pyruvyl_Trfase"/>
</dbReference>
<dbReference type="PANTHER" id="PTHR36836:SF1">
    <property type="entry name" value="COLANIC ACID BIOSYNTHESIS PROTEIN WCAK"/>
    <property type="match status" value="1"/>
</dbReference>
<dbReference type="RefSeq" id="WP_336822370.1">
    <property type="nucleotide sequence ID" value="NZ_JBHTLT010000033.1"/>
</dbReference>
<evidence type="ECO:0000259" key="1">
    <source>
        <dbReference type="Pfam" id="PF04230"/>
    </source>
</evidence>
<dbReference type="PANTHER" id="PTHR36836">
    <property type="entry name" value="COLANIC ACID BIOSYNTHESIS PROTEIN WCAK"/>
    <property type="match status" value="1"/>
</dbReference>
<evidence type="ECO:0000313" key="2">
    <source>
        <dbReference type="EMBL" id="MFD1204851.1"/>
    </source>
</evidence>
<keyword evidence="2" id="KW-0808">Transferase</keyword>
<dbReference type="GO" id="GO:0016740">
    <property type="term" value="F:transferase activity"/>
    <property type="evidence" value="ECO:0007669"/>
    <property type="project" value="UniProtKB-KW"/>
</dbReference>